<accession>A0ABT6XSG9</accession>
<name>A0ABT6XSG9_9FLAO</name>
<proteinExistence type="predicted"/>
<dbReference type="Proteomes" id="UP001230035">
    <property type="component" value="Unassembled WGS sequence"/>
</dbReference>
<organism evidence="2 3">
    <name type="scientific">Flavobacterium sedimenticola</name>
    <dbReference type="NCBI Taxonomy" id="3043286"/>
    <lineage>
        <taxon>Bacteria</taxon>
        <taxon>Pseudomonadati</taxon>
        <taxon>Bacteroidota</taxon>
        <taxon>Flavobacteriia</taxon>
        <taxon>Flavobacteriales</taxon>
        <taxon>Flavobacteriaceae</taxon>
        <taxon>Flavobacterium</taxon>
    </lineage>
</organism>
<gene>
    <name evidence="2" type="ORF">QHT84_11585</name>
</gene>
<evidence type="ECO:0008006" key="4">
    <source>
        <dbReference type="Google" id="ProtNLM"/>
    </source>
</evidence>
<reference evidence="2 3" key="1">
    <citation type="submission" date="2023-05" db="EMBL/GenBank/DDBJ databases">
        <title>Flavobacterium sedimenti sp. nov., isolated from the sediment.</title>
        <authorList>
            <person name="Wu N."/>
        </authorList>
    </citation>
    <scope>NUCLEOTIDE SEQUENCE [LARGE SCALE GENOMIC DNA]</scope>
    <source>
        <strain evidence="2 3">YZ-48</strain>
    </source>
</reference>
<feature type="signal peptide" evidence="1">
    <location>
        <begin position="1"/>
        <end position="19"/>
    </location>
</feature>
<evidence type="ECO:0000313" key="3">
    <source>
        <dbReference type="Proteomes" id="UP001230035"/>
    </source>
</evidence>
<sequence>MKKYFLLFFFMLAGGKITAQNFYLKIAGSNSQETKVIDSITYIKKHQNVKSVFNESNIANEKLINAGYIDCKTASYRIENDSIYAFTFDLGEPINYARIYIGIDLQKNIPEYYSLKNDTVTLPYHQTSAFLEAVLRKCESDGFATTKVKLTHIEKRKKQLVADLEISQELKRNLNDIVINGYDKFPAGHKKNILRLYRNKTFNQRNLEKINTDFEKFRFVKQIKYPEILFTKDSTKVFVYLEKAKANTFDGYIGLTNDDNKNTVVSGYVDLVLNNALNSGERFSLYWKSDGQNQRTFNLAVDVPYIFKSPIGIKTELNIFKQDSTFQNTRTALEVGYFFNYNTRLYLGYQSTESSDIQNTNSTVLSDFENTFLTTTFEYTDFKTDDLLFPEKTNSSIKLGTGSRKTTLITDTQFFVSLNIKHNFYLNPNNIISIKSQNSYLKSNNYITNELYRFGGINSIRGFNENSLQGNLFTSILTEYRYVLSPTVYVHSVVDYALLQDRTLNSDESLLGLGLGLGFLSKNGLFNLVYANGSTKNQTVKLSNSIVQLSLKAYF</sequence>
<evidence type="ECO:0000313" key="2">
    <source>
        <dbReference type="EMBL" id="MDI9258056.1"/>
    </source>
</evidence>
<dbReference type="Gene3D" id="2.40.160.50">
    <property type="entry name" value="membrane protein fhac: a member of the omp85/tpsb transporter family"/>
    <property type="match status" value="1"/>
</dbReference>
<evidence type="ECO:0000256" key="1">
    <source>
        <dbReference type="SAM" id="SignalP"/>
    </source>
</evidence>
<comment type="caution">
    <text evidence="2">The sequence shown here is derived from an EMBL/GenBank/DDBJ whole genome shotgun (WGS) entry which is preliminary data.</text>
</comment>
<keyword evidence="1" id="KW-0732">Signal</keyword>
<keyword evidence="3" id="KW-1185">Reference proteome</keyword>
<dbReference type="EMBL" id="JASGBP010000008">
    <property type="protein sequence ID" value="MDI9258056.1"/>
    <property type="molecule type" value="Genomic_DNA"/>
</dbReference>
<protein>
    <recommendedName>
        <fullName evidence="4">Haemolysin activator HlyB C-terminal domain-containing protein</fullName>
    </recommendedName>
</protein>
<feature type="chain" id="PRO_5046863046" description="Haemolysin activator HlyB C-terminal domain-containing protein" evidence="1">
    <location>
        <begin position="20"/>
        <end position="555"/>
    </location>
</feature>
<dbReference type="RefSeq" id="WP_283239733.1">
    <property type="nucleotide sequence ID" value="NZ_JASGBP010000008.1"/>
</dbReference>